<evidence type="ECO:0000256" key="11">
    <source>
        <dbReference type="SAM" id="MobiDB-lite"/>
    </source>
</evidence>
<sequence length="274" mass="29073">MSASKSMATSVTSGCVRGPPAGRLDRHERFGMRRLAVLDLDGTLTPDTLGALLVRELLARGACEAEMGQGFLSALARHRAGCQDFYTTVAEVYQGLGRAVAGVAVSSVERAAEEVWAHAQGRMFGFVRPLVRMLEAEGFLVALVSGSPIEVVQLVANDLGIDVFRGAVMGIRHNRYTGRVLQGPGLMGGKPRILRELEALHEVCLAASLAMGNSPSDGEVFGLVGLPVAFEPSDELAGLAARNGWCVVDRHDVLRVLLRLLSRSAGGEDSLEPG</sequence>
<name>A0A540WTT4_9BACT</name>
<dbReference type="SUPFAM" id="SSF56784">
    <property type="entry name" value="HAD-like"/>
    <property type="match status" value="1"/>
</dbReference>
<feature type="compositionally biased region" description="Polar residues" evidence="11">
    <location>
        <begin position="1"/>
        <end position="13"/>
    </location>
</feature>
<dbReference type="InterPro" id="IPR036412">
    <property type="entry name" value="HAD-like_sf"/>
</dbReference>
<dbReference type="Gene3D" id="3.40.50.1000">
    <property type="entry name" value="HAD superfamily/HAD-like"/>
    <property type="match status" value="1"/>
</dbReference>
<evidence type="ECO:0000256" key="9">
    <source>
        <dbReference type="ARBA" id="ARBA00048138"/>
    </source>
</evidence>
<keyword evidence="13" id="KW-1185">Reference proteome</keyword>
<accession>A0A540WTT4</accession>
<feature type="region of interest" description="Disordered" evidence="11">
    <location>
        <begin position="1"/>
        <end position="22"/>
    </location>
</feature>
<comment type="pathway">
    <text evidence="2">Amino-acid biosynthesis; L-serine biosynthesis; L-serine from 3-phospho-D-glycerate: step 3/3.</text>
</comment>
<dbReference type="PANTHER" id="PTHR43344:SF2">
    <property type="entry name" value="PHOSPHOSERINE PHOSPHATASE"/>
    <property type="match status" value="1"/>
</dbReference>
<dbReference type="OrthoDB" id="3612726at2"/>
<dbReference type="GO" id="GO:0006564">
    <property type="term" value="P:L-serine biosynthetic process"/>
    <property type="evidence" value="ECO:0007669"/>
    <property type="project" value="UniProtKB-KW"/>
</dbReference>
<dbReference type="Gene3D" id="1.20.1440.100">
    <property type="entry name" value="SG protein - dephosphorylation function"/>
    <property type="match status" value="1"/>
</dbReference>
<keyword evidence="6" id="KW-0378">Hydrolase</keyword>
<evidence type="ECO:0000256" key="1">
    <source>
        <dbReference type="ARBA" id="ARBA00001946"/>
    </source>
</evidence>
<keyword evidence="8" id="KW-0718">Serine biosynthesis</keyword>
<proteinExistence type="predicted"/>
<dbReference type="EC" id="3.1.3.3" evidence="3"/>
<evidence type="ECO:0000256" key="2">
    <source>
        <dbReference type="ARBA" id="ARBA00005135"/>
    </source>
</evidence>
<organism evidence="12 13">
    <name type="scientific">Myxococcus llanfairpwllgwyngyllgogerychwyrndrobwllllantysiliogogogochensis</name>
    <dbReference type="NCBI Taxonomy" id="2590453"/>
    <lineage>
        <taxon>Bacteria</taxon>
        <taxon>Pseudomonadati</taxon>
        <taxon>Myxococcota</taxon>
        <taxon>Myxococcia</taxon>
        <taxon>Myxococcales</taxon>
        <taxon>Cystobacterineae</taxon>
        <taxon>Myxococcaceae</taxon>
        <taxon>Myxococcus</taxon>
    </lineage>
</organism>
<comment type="caution">
    <text evidence="12">The sequence shown here is derived from an EMBL/GenBank/DDBJ whole genome shotgun (WGS) entry which is preliminary data.</text>
</comment>
<reference evidence="12 13" key="1">
    <citation type="submission" date="2019-06" db="EMBL/GenBank/DDBJ databases">
        <authorList>
            <person name="Livingstone P."/>
            <person name="Whitworth D."/>
        </authorList>
    </citation>
    <scope>NUCLEOTIDE SEQUENCE [LARGE SCALE GENOMIC DNA]</scope>
    <source>
        <strain evidence="12 13">AM401</strain>
    </source>
</reference>
<evidence type="ECO:0000256" key="10">
    <source>
        <dbReference type="ARBA" id="ARBA00048523"/>
    </source>
</evidence>
<evidence type="ECO:0000256" key="8">
    <source>
        <dbReference type="ARBA" id="ARBA00023299"/>
    </source>
</evidence>
<evidence type="ECO:0000256" key="3">
    <source>
        <dbReference type="ARBA" id="ARBA00012640"/>
    </source>
</evidence>
<evidence type="ECO:0000313" key="12">
    <source>
        <dbReference type="EMBL" id="TQF12337.1"/>
    </source>
</evidence>
<dbReference type="Pfam" id="PF12710">
    <property type="entry name" value="HAD"/>
    <property type="match status" value="1"/>
</dbReference>
<evidence type="ECO:0000256" key="5">
    <source>
        <dbReference type="ARBA" id="ARBA00022723"/>
    </source>
</evidence>
<evidence type="ECO:0000256" key="7">
    <source>
        <dbReference type="ARBA" id="ARBA00022842"/>
    </source>
</evidence>
<dbReference type="GO" id="GO:0005737">
    <property type="term" value="C:cytoplasm"/>
    <property type="evidence" value="ECO:0007669"/>
    <property type="project" value="TreeGrafter"/>
</dbReference>
<dbReference type="InterPro" id="IPR050582">
    <property type="entry name" value="HAD-like_SerB"/>
</dbReference>
<comment type="cofactor">
    <cofactor evidence="1">
        <name>Mg(2+)</name>
        <dbReference type="ChEBI" id="CHEBI:18420"/>
    </cofactor>
</comment>
<dbReference type="PANTHER" id="PTHR43344">
    <property type="entry name" value="PHOSPHOSERINE PHOSPHATASE"/>
    <property type="match status" value="1"/>
</dbReference>
<comment type="catalytic activity">
    <reaction evidence="9">
        <text>O-phospho-L-serine + H2O = L-serine + phosphate</text>
        <dbReference type="Rhea" id="RHEA:21208"/>
        <dbReference type="ChEBI" id="CHEBI:15377"/>
        <dbReference type="ChEBI" id="CHEBI:33384"/>
        <dbReference type="ChEBI" id="CHEBI:43474"/>
        <dbReference type="ChEBI" id="CHEBI:57524"/>
        <dbReference type="EC" id="3.1.3.3"/>
    </reaction>
</comment>
<protein>
    <recommendedName>
        <fullName evidence="3">phosphoserine phosphatase</fullName>
        <ecNumber evidence="3">3.1.3.3</ecNumber>
    </recommendedName>
</protein>
<dbReference type="EMBL" id="VIFM01000143">
    <property type="protein sequence ID" value="TQF12337.1"/>
    <property type="molecule type" value="Genomic_DNA"/>
</dbReference>
<evidence type="ECO:0000256" key="6">
    <source>
        <dbReference type="ARBA" id="ARBA00022801"/>
    </source>
</evidence>
<gene>
    <name evidence="12" type="ORF">FJV41_29520</name>
</gene>
<dbReference type="GO" id="GO:0000287">
    <property type="term" value="F:magnesium ion binding"/>
    <property type="evidence" value="ECO:0007669"/>
    <property type="project" value="TreeGrafter"/>
</dbReference>
<evidence type="ECO:0000256" key="4">
    <source>
        <dbReference type="ARBA" id="ARBA00022605"/>
    </source>
</evidence>
<comment type="catalytic activity">
    <reaction evidence="10">
        <text>O-phospho-D-serine + H2O = D-serine + phosphate</text>
        <dbReference type="Rhea" id="RHEA:24873"/>
        <dbReference type="ChEBI" id="CHEBI:15377"/>
        <dbReference type="ChEBI" id="CHEBI:35247"/>
        <dbReference type="ChEBI" id="CHEBI:43474"/>
        <dbReference type="ChEBI" id="CHEBI:58680"/>
        <dbReference type="EC" id="3.1.3.3"/>
    </reaction>
</comment>
<keyword evidence="4" id="KW-0028">Amino-acid biosynthesis</keyword>
<dbReference type="GO" id="GO:0036424">
    <property type="term" value="F:L-phosphoserine phosphatase activity"/>
    <property type="evidence" value="ECO:0007669"/>
    <property type="project" value="TreeGrafter"/>
</dbReference>
<evidence type="ECO:0000313" key="13">
    <source>
        <dbReference type="Proteomes" id="UP000315369"/>
    </source>
</evidence>
<dbReference type="Proteomes" id="UP000315369">
    <property type="component" value="Unassembled WGS sequence"/>
</dbReference>
<keyword evidence="7" id="KW-0460">Magnesium</keyword>
<dbReference type="InterPro" id="IPR023214">
    <property type="entry name" value="HAD_sf"/>
</dbReference>
<dbReference type="AlphaFoldDB" id="A0A540WTT4"/>
<keyword evidence="5" id="KW-0479">Metal-binding</keyword>